<dbReference type="PANTHER" id="PTHR33572:SF3">
    <property type="entry name" value="VELVET COMPLEX SUBUNIT B"/>
    <property type="match status" value="1"/>
</dbReference>
<dbReference type="Proteomes" id="UP000011976">
    <property type="component" value="Unassembled WGS sequence"/>
</dbReference>
<dbReference type="OrthoDB" id="1746739at2759"/>
<evidence type="ECO:0000256" key="3">
    <source>
        <dbReference type="ARBA" id="ARBA00023163"/>
    </source>
</evidence>
<protein>
    <recommendedName>
        <fullName evidence="6">Velvet domain-containing protein</fullName>
    </recommendedName>
</protein>
<feature type="compositionally biased region" description="Acidic residues" evidence="5">
    <location>
        <begin position="644"/>
        <end position="661"/>
    </location>
</feature>
<evidence type="ECO:0000256" key="4">
    <source>
        <dbReference type="ARBA" id="ARBA00023242"/>
    </source>
</evidence>
<dbReference type="InterPro" id="IPR038491">
    <property type="entry name" value="Velvet_dom_sf"/>
</dbReference>
<evidence type="ECO:0000313" key="7">
    <source>
        <dbReference type="EMBL" id="GAC72631.1"/>
    </source>
</evidence>
<sequence>MTASPCAAALSSALFRSIHPGALRQCWDPLRTHNLHACIRFFDLFEDVTHPTQLEGKSWIPSPLLLRLPPPFRTLNTSDGINNAHSHAPLPTSHLERPQPDPRLPQIDACLPRSVCHLRHLRHLLDNLDKCYCQARSLLQSRCQSHHPGACPTAEPAPHFICRHQNVGAPPRCRLTPRPALDTKFRSLISAPVSSAFSQFVHVSTLSPIMSRSESDERDSAFASGNGSGPSHASEYAPSRLDRHGLTHPADDALRATQDRYRDPYPEQDPYAGGSQRFRGAPVSPSQERQYQHELEMMKAREEQERFYATSSSRGGRGAPEGNEVYAGVPAASAEASGFGPRASSSEKPNLEGFSRVENGRRYRLVVVQHPSRARMCGFGDKDRRPLSPTLLVKLVITDEATGDEISPLDVNTSLFLLATDLCHPDDLMLAPRNILVHHHASSLPVNPMQQGGHHGYSQDEYATPHGSIYGNFAAEGPSDADYRAGGGFGAGIPRSGSPSGAPDARSSTNTQMSFASSGGNVIAGQGESYTRNLVGAAVASASVLKDEQDKWCTFFVFQDISVRTEGVYRIKLMFVNLEVNGRVGTGVSEALAETYTEPFTVYSPRRFPGMLDPTPLSRKLASQGIKIPVRNDKKKQRRRNDDGDMGADDDGGSGGDDDDD</sequence>
<evidence type="ECO:0000256" key="1">
    <source>
        <dbReference type="ARBA" id="ARBA00004123"/>
    </source>
</evidence>
<comment type="subcellular location">
    <subcellularLocation>
        <location evidence="1">Nucleus</location>
    </subcellularLocation>
</comment>
<keyword evidence="3" id="KW-0804">Transcription</keyword>
<dbReference type="InterPro" id="IPR037525">
    <property type="entry name" value="Velvet_dom"/>
</dbReference>
<dbReference type="GO" id="GO:0005634">
    <property type="term" value="C:nucleus"/>
    <property type="evidence" value="ECO:0007669"/>
    <property type="project" value="UniProtKB-SubCell"/>
</dbReference>
<dbReference type="EMBL" id="DF196773">
    <property type="protein sequence ID" value="GAC72631.1"/>
    <property type="molecule type" value="Genomic_DNA"/>
</dbReference>
<feature type="domain" description="Velvet" evidence="6">
    <location>
        <begin position="358"/>
        <end position="631"/>
    </location>
</feature>
<reference evidence="8" key="1">
    <citation type="journal article" date="2013" name="Genome Announc.">
        <title>Genome sequence of the basidiomycetous yeast Pseudozyma antarctica T-34, a producer of the glycolipid biosurfactants mannosylerythritol lipids.</title>
        <authorList>
            <person name="Morita T."/>
            <person name="Koike H."/>
            <person name="Koyama Y."/>
            <person name="Hagiwara H."/>
            <person name="Ito E."/>
            <person name="Fukuoka T."/>
            <person name="Imura T."/>
            <person name="Machida M."/>
            <person name="Kitamoto D."/>
        </authorList>
    </citation>
    <scope>NUCLEOTIDE SEQUENCE [LARGE SCALE GENOMIC DNA]</scope>
    <source>
        <strain evidence="8">T-34</strain>
    </source>
</reference>
<feature type="region of interest" description="Disordered" evidence="5">
    <location>
        <begin position="211"/>
        <end position="237"/>
    </location>
</feature>
<evidence type="ECO:0000256" key="5">
    <source>
        <dbReference type="SAM" id="MobiDB-lite"/>
    </source>
</evidence>
<accession>M9LM97</accession>
<name>M9LM97_PSEA3</name>
<dbReference type="InterPro" id="IPR021740">
    <property type="entry name" value="Velvet"/>
</dbReference>
<evidence type="ECO:0000313" key="8">
    <source>
        <dbReference type="Proteomes" id="UP000011976"/>
    </source>
</evidence>
<dbReference type="PROSITE" id="PS51821">
    <property type="entry name" value="VELVET"/>
    <property type="match status" value="1"/>
</dbReference>
<feature type="region of interest" description="Disordered" evidence="5">
    <location>
        <begin position="77"/>
        <end position="99"/>
    </location>
</feature>
<keyword evidence="4" id="KW-0539">Nucleus</keyword>
<gene>
    <name evidence="7" type="ORF">PANT_7c00193</name>
</gene>
<dbReference type="Gene3D" id="2.60.40.3960">
    <property type="entry name" value="Velvet domain"/>
    <property type="match status" value="1"/>
</dbReference>
<proteinExistence type="predicted"/>
<feature type="region of interest" description="Disordered" evidence="5">
    <location>
        <begin position="485"/>
        <end position="513"/>
    </location>
</feature>
<organism evidence="7 8">
    <name type="scientific">Pseudozyma antarctica (strain T-34)</name>
    <name type="common">Yeast</name>
    <name type="synonym">Candida antarctica</name>
    <dbReference type="NCBI Taxonomy" id="1151754"/>
    <lineage>
        <taxon>Eukaryota</taxon>
        <taxon>Fungi</taxon>
        <taxon>Dikarya</taxon>
        <taxon>Basidiomycota</taxon>
        <taxon>Ustilaginomycotina</taxon>
        <taxon>Ustilaginomycetes</taxon>
        <taxon>Ustilaginales</taxon>
        <taxon>Ustilaginaceae</taxon>
        <taxon>Moesziomyces</taxon>
    </lineage>
</organism>
<keyword evidence="2" id="KW-0805">Transcription regulation</keyword>
<dbReference type="PANTHER" id="PTHR33572">
    <property type="entry name" value="SPORE DEVELOPMENT REGULATOR VOSA"/>
    <property type="match status" value="1"/>
</dbReference>
<dbReference type="AlphaFoldDB" id="M9LM97"/>
<evidence type="ECO:0000256" key="2">
    <source>
        <dbReference type="ARBA" id="ARBA00023015"/>
    </source>
</evidence>
<evidence type="ECO:0000259" key="6">
    <source>
        <dbReference type="PROSITE" id="PS51821"/>
    </source>
</evidence>
<dbReference type="Pfam" id="PF11754">
    <property type="entry name" value="Velvet"/>
    <property type="match status" value="1"/>
</dbReference>
<feature type="region of interest" description="Disordered" evidence="5">
    <location>
        <begin position="261"/>
        <end position="292"/>
    </location>
</feature>
<dbReference type="STRING" id="1151754.M9LM97"/>
<feature type="region of interest" description="Disordered" evidence="5">
    <location>
        <begin position="622"/>
        <end position="661"/>
    </location>
</feature>